<reference evidence="1" key="1">
    <citation type="journal article" date="2013" name="Nat. Commun.">
        <title>Whole-genome sequencing of Oryza brachyantha reveals mechanisms underlying Oryza genome evolution.</title>
        <authorList>
            <person name="Chen J."/>
            <person name="Huang Q."/>
            <person name="Gao D."/>
            <person name="Wang J."/>
            <person name="Lang Y."/>
            <person name="Liu T."/>
            <person name="Li B."/>
            <person name="Bai Z."/>
            <person name="Luis Goicoechea J."/>
            <person name="Liang C."/>
            <person name="Chen C."/>
            <person name="Zhang W."/>
            <person name="Sun S."/>
            <person name="Liao Y."/>
            <person name="Zhang X."/>
            <person name="Yang L."/>
            <person name="Song C."/>
            <person name="Wang M."/>
            <person name="Shi J."/>
            <person name="Liu G."/>
            <person name="Liu J."/>
            <person name="Zhou H."/>
            <person name="Zhou W."/>
            <person name="Yu Q."/>
            <person name="An N."/>
            <person name="Chen Y."/>
            <person name="Cai Q."/>
            <person name="Wang B."/>
            <person name="Liu B."/>
            <person name="Min J."/>
            <person name="Huang Y."/>
            <person name="Wu H."/>
            <person name="Li Z."/>
            <person name="Zhang Y."/>
            <person name="Yin Y."/>
            <person name="Song W."/>
            <person name="Jiang J."/>
            <person name="Jackson S.A."/>
            <person name="Wing R.A."/>
            <person name="Wang J."/>
            <person name="Chen M."/>
        </authorList>
    </citation>
    <scope>NUCLEOTIDE SEQUENCE [LARGE SCALE GENOMIC DNA]</scope>
    <source>
        <strain evidence="1">cv. IRGC 101232</strain>
    </source>
</reference>
<dbReference type="AlphaFoldDB" id="J3LPL0"/>
<name>J3LPL0_ORYBR</name>
<sequence length="74" mass="8513">MHSLERIAISSTFFEDPNSLNKVPCPSIYDPAEKYISSIIPAYNEEHRLPEALSETLDYQKQRSATDKSFTYEV</sequence>
<accession>J3LPL0</accession>
<dbReference type="eggNOG" id="KOG2977">
    <property type="taxonomic scope" value="Eukaryota"/>
</dbReference>
<evidence type="ECO:0000313" key="1">
    <source>
        <dbReference type="EnsemblPlants" id="OB03G29860.1"/>
    </source>
</evidence>
<dbReference type="HOGENOM" id="CLU_2691684_0_0_1"/>
<proteinExistence type="predicted"/>
<dbReference type="GO" id="GO:0005789">
    <property type="term" value="C:endoplasmic reticulum membrane"/>
    <property type="evidence" value="ECO:0007669"/>
    <property type="project" value="TreeGrafter"/>
</dbReference>
<dbReference type="PANTHER" id="PTHR10859">
    <property type="entry name" value="GLYCOSYL TRANSFERASE"/>
    <property type="match status" value="1"/>
</dbReference>
<dbReference type="EnsemblPlants" id="OB03G29860.1">
    <property type="protein sequence ID" value="OB03G29860.1"/>
    <property type="gene ID" value="OB03G29860"/>
</dbReference>
<dbReference type="STRING" id="4533.J3LPL0"/>
<reference evidence="1" key="2">
    <citation type="submission" date="2013-04" db="UniProtKB">
        <authorList>
            <consortium name="EnsemblPlants"/>
        </authorList>
    </citation>
    <scope>IDENTIFICATION</scope>
</reference>
<dbReference type="Proteomes" id="UP000006038">
    <property type="component" value="Chromosome 3"/>
</dbReference>
<dbReference type="GO" id="GO:0006487">
    <property type="term" value="P:protein N-linked glycosylation"/>
    <property type="evidence" value="ECO:0007669"/>
    <property type="project" value="TreeGrafter"/>
</dbReference>
<keyword evidence="2" id="KW-1185">Reference proteome</keyword>
<organism evidence="1">
    <name type="scientific">Oryza brachyantha</name>
    <name type="common">malo sina</name>
    <dbReference type="NCBI Taxonomy" id="4533"/>
    <lineage>
        <taxon>Eukaryota</taxon>
        <taxon>Viridiplantae</taxon>
        <taxon>Streptophyta</taxon>
        <taxon>Embryophyta</taxon>
        <taxon>Tracheophyta</taxon>
        <taxon>Spermatophyta</taxon>
        <taxon>Magnoliopsida</taxon>
        <taxon>Liliopsida</taxon>
        <taxon>Poales</taxon>
        <taxon>Poaceae</taxon>
        <taxon>BOP clade</taxon>
        <taxon>Oryzoideae</taxon>
        <taxon>Oryzeae</taxon>
        <taxon>Oryzinae</taxon>
        <taxon>Oryza</taxon>
    </lineage>
</organism>
<protein>
    <submittedName>
        <fullName evidence="1">Uncharacterized protein</fullName>
    </submittedName>
</protein>
<dbReference type="PANTHER" id="PTHR10859:SF91">
    <property type="entry name" value="DOLICHYL-PHOSPHATE BETA-GLUCOSYLTRANSFERASE"/>
    <property type="match status" value="1"/>
</dbReference>
<evidence type="ECO:0000313" key="2">
    <source>
        <dbReference type="Proteomes" id="UP000006038"/>
    </source>
</evidence>
<dbReference type="Gramene" id="OB03G29860.1">
    <property type="protein sequence ID" value="OB03G29860.1"/>
    <property type="gene ID" value="OB03G29860"/>
</dbReference>